<feature type="transmembrane region" description="Helical" evidence="5">
    <location>
        <begin position="132"/>
        <end position="157"/>
    </location>
</feature>
<keyword evidence="3 5" id="KW-1133">Transmembrane helix</keyword>
<dbReference type="EMBL" id="BMKF01000003">
    <property type="protein sequence ID" value="GGB80531.1"/>
    <property type="molecule type" value="Genomic_DNA"/>
</dbReference>
<feature type="transmembrane region" description="Helical" evidence="5">
    <location>
        <begin position="201"/>
        <end position="216"/>
    </location>
</feature>
<feature type="transmembrane region" description="Helical" evidence="5">
    <location>
        <begin position="250"/>
        <end position="267"/>
    </location>
</feature>
<feature type="transmembrane region" description="Helical" evidence="5">
    <location>
        <begin position="338"/>
        <end position="356"/>
    </location>
</feature>
<evidence type="ECO:0000313" key="8">
    <source>
        <dbReference type="Proteomes" id="UP000628854"/>
    </source>
</evidence>
<evidence type="ECO:0000313" key="7">
    <source>
        <dbReference type="EMBL" id="GGB80531.1"/>
    </source>
</evidence>
<dbReference type="InterPro" id="IPR007016">
    <property type="entry name" value="O-antigen_ligase-rel_domated"/>
</dbReference>
<feature type="transmembrane region" description="Helical" evidence="5">
    <location>
        <begin position="83"/>
        <end position="101"/>
    </location>
</feature>
<feature type="transmembrane region" description="Helical" evidence="5">
    <location>
        <begin position="15"/>
        <end position="34"/>
    </location>
</feature>
<dbReference type="Proteomes" id="UP000628854">
    <property type="component" value="Unassembled WGS sequence"/>
</dbReference>
<evidence type="ECO:0000256" key="4">
    <source>
        <dbReference type="ARBA" id="ARBA00023136"/>
    </source>
</evidence>
<gene>
    <name evidence="7" type="primary">hfsC</name>
    <name evidence="7" type="ORF">GCM10011503_31620</name>
</gene>
<dbReference type="PANTHER" id="PTHR37422:SF17">
    <property type="entry name" value="O-ANTIGEN LIGASE"/>
    <property type="match status" value="1"/>
</dbReference>
<feature type="transmembrane region" description="Helical" evidence="5">
    <location>
        <begin position="222"/>
        <end position="238"/>
    </location>
</feature>
<dbReference type="PANTHER" id="PTHR37422">
    <property type="entry name" value="TEICHURONIC ACID BIOSYNTHESIS PROTEIN TUAE"/>
    <property type="match status" value="1"/>
</dbReference>
<keyword evidence="4 5" id="KW-0472">Membrane</keyword>
<feature type="transmembrane region" description="Helical" evidence="5">
    <location>
        <begin position="107"/>
        <end position="125"/>
    </location>
</feature>
<keyword evidence="8" id="KW-1185">Reference proteome</keyword>
<feature type="transmembrane region" description="Helical" evidence="5">
    <location>
        <begin position="363"/>
        <end position="383"/>
    </location>
</feature>
<feature type="transmembrane region" description="Helical" evidence="5">
    <location>
        <begin position="54"/>
        <end position="71"/>
    </location>
</feature>
<evidence type="ECO:0000256" key="2">
    <source>
        <dbReference type="ARBA" id="ARBA00022692"/>
    </source>
</evidence>
<evidence type="ECO:0000259" key="6">
    <source>
        <dbReference type="Pfam" id="PF04932"/>
    </source>
</evidence>
<evidence type="ECO:0000256" key="1">
    <source>
        <dbReference type="ARBA" id="ARBA00004141"/>
    </source>
</evidence>
<feature type="domain" description="O-antigen ligase-related" evidence="6">
    <location>
        <begin position="207"/>
        <end position="349"/>
    </location>
</feature>
<sequence length="445" mass="48804">MPASLTASQGSRHPLHTLALVSELAIAFACLVLFTEGLLPRLFASEENPDSGFLRLLWLPVYGLVGLGALWKLPDMFRAAIRMPFLLFILGLACASVIWSINPEVTQRRAIAIAATTLAGFYLAVRYDWRTLLRLLGAVWLLLAFISLAAGIVAPSFGVMDEIHVGAWRGLWWEKNTMGGHMARAAFLFAFLFLMDRRWRLIWGGGVMLCAVLVLLSTSKTALLGLMLGFGVLAMAAWMRRGPVTTISTLWLGVISVGAFAGVMMFAPELVFQLLGRDATLTGRTDIWAALFDAIAERPWLGYGYAAFWGAESQPAYMVRLATEWLVPTAHNGWLETALSLGLLGMFGLAICYLVMMGRAVMLAFRSWSGVFACGVGLQFLLFSLSESIALQQNAIVWVTFVAVAVKVAMPQRAVSREKTPARDLAVRGERLARMAARPSIVRIR</sequence>
<reference evidence="8" key="1">
    <citation type="journal article" date="2019" name="Int. J. Syst. Evol. Microbiol.">
        <title>The Global Catalogue of Microorganisms (GCM) 10K type strain sequencing project: providing services to taxonomists for standard genome sequencing and annotation.</title>
        <authorList>
            <consortium name="The Broad Institute Genomics Platform"/>
            <consortium name="The Broad Institute Genome Sequencing Center for Infectious Disease"/>
            <person name="Wu L."/>
            <person name="Ma J."/>
        </authorList>
    </citation>
    <scope>NUCLEOTIDE SEQUENCE [LARGE SCALE GENOMIC DNA]</scope>
    <source>
        <strain evidence="8">CGMCC 1.15928</strain>
    </source>
</reference>
<keyword evidence="2 5" id="KW-0812">Transmembrane</keyword>
<dbReference type="Pfam" id="PF04932">
    <property type="entry name" value="Wzy_C"/>
    <property type="match status" value="1"/>
</dbReference>
<evidence type="ECO:0000256" key="5">
    <source>
        <dbReference type="SAM" id="Phobius"/>
    </source>
</evidence>
<protein>
    <recommendedName>
        <fullName evidence="6">O-antigen ligase-related domain-containing protein</fullName>
    </recommendedName>
</protein>
<evidence type="ECO:0000256" key="3">
    <source>
        <dbReference type="ARBA" id="ARBA00022989"/>
    </source>
</evidence>
<organism evidence="7 8">
    <name type="scientific">Henriciella pelagia</name>
    <dbReference type="NCBI Taxonomy" id="1977912"/>
    <lineage>
        <taxon>Bacteria</taxon>
        <taxon>Pseudomonadati</taxon>
        <taxon>Pseudomonadota</taxon>
        <taxon>Alphaproteobacteria</taxon>
        <taxon>Hyphomonadales</taxon>
        <taxon>Hyphomonadaceae</taxon>
        <taxon>Henriciella</taxon>
    </lineage>
</organism>
<dbReference type="InterPro" id="IPR051533">
    <property type="entry name" value="WaaL-like"/>
</dbReference>
<comment type="subcellular location">
    <subcellularLocation>
        <location evidence="1">Membrane</location>
        <topology evidence="1">Multi-pass membrane protein</topology>
    </subcellularLocation>
</comment>
<comment type="caution">
    <text evidence="7">The sequence shown here is derived from an EMBL/GenBank/DDBJ whole genome shotgun (WGS) entry which is preliminary data.</text>
</comment>
<proteinExistence type="predicted"/>
<dbReference type="RefSeq" id="WP_084394870.1">
    <property type="nucleotide sequence ID" value="NZ_BMKF01000003.1"/>
</dbReference>
<feature type="transmembrane region" description="Helical" evidence="5">
    <location>
        <begin position="389"/>
        <end position="410"/>
    </location>
</feature>
<accession>A0ABQ1K0J9</accession>
<feature type="transmembrane region" description="Helical" evidence="5">
    <location>
        <begin position="177"/>
        <end position="194"/>
    </location>
</feature>
<name>A0ABQ1K0J9_9PROT</name>